<accession>A0ABQ8UVS0</accession>
<comment type="caution">
    <text evidence="1">The sequence shown here is derived from an EMBL/GenBank/DDBJ whole genome shotgun (WGS) entry which is preliminary data.</text>
</comment>
<dbReference type="InterPro" id="IPR032675">
    <property type="entry name" value="LRR_dom_sf"/>
</dbReference>
<dbReference type="Proteomes" id="UP001141327">
    <property type="component" value="Unassembled WGS sequence"/>
</dbReference>
<proteinExistence type="predicted"/>
<sequence length="728" mass="79238">MHLAPRDNIDCFLRFVLFFSLALNPRLVQLAMKNTYELLGRLPPEILRVIVGAAPCSLYGYLPLLGLSHAIRLSIRGTPSELSFAEPEPILSDIIRPTPDALAALVGPCKALRKLSFPAVEHWGLDAPRDAVADAGWVDEAFGGHTQLAVLAELPAFSEEINERILSHLPGLVELTVSPDFKMSPRLLAALARSCPGLQVLRCTASACDQLTFSALMSLSGVLKELALQDEHRMSFEDPEEDIAKVPSESLTVLVGSLTAVTSLKLPACPPAALEPIASHLTSLELGGGFLNEEGGLNDEKDLPGPRLCRLQALSLNVDSEPVTLMAPLTRLLAANQATLRSLALTLVNFEESLVPSLMAALRALPHLTELRLSVGAVCLGLLSAELVDRLERLDFLVNGIENEPAALASNRLQRLCLGGYPLSSGLTLRCPRLHALVLCSKISDKAPPMPDLEEAVFNVELDDPAWLLSGPALPRLRVLSGVRLTRPDLLASLCACGSLVRLEKLHLDVTRLPNPLVLRLPGQLERLDLHIGDGVRLDLEVEAPGLLEFSLAIQYSLAHSPEHLPMPHARVRLHNCPSLARLELKASRVFLLLQVDEDEAGMQPRSLMVVDSIDVAGLLDLLTRHGARLRTFTARGLSEKERWPQLTEALSRLPRLAHLDLHISGVPSPLSLSCPHLRTLTLPYYSQAVLACPLLEQLLGPRDPSRQVELALPAPNLRPSLRQQLDE</sequence>
<organism evidence="1 2">
    <name type="scientific">Paratrimastix pyriformis</name>
    <dbReference type="NCBI Taxonomy" id="342808"/>
    <lineage>
        <taxon>Eukaryota</taxon>
        <taxon>Metamonada</taxon>
        <taxon>Preaxostyla</taxon>
        <taxon>Paratrimastigidae</taxon>
        <taxon>Paratrimastix</taxon>
    </lineage>
</organism>
<dbReference type="Gene3D" id="3.80.10.10">
    <property type="entry name" value="Ribonuclease Inhibitor"/>
    <property type="match status" value="2"/>
</dbReference>
<evidence type="ECO:0000313" key="2">
    <source>
        <dbReference type="Proteomes" id="UP001141327"/>
    </source>
</evidence>
<keyword evidence="2" id="KW-1185">Reference proteome</keyword>
<name>A0ABQ8UVS0_9EUKA</name>
<reference evidence="1" key="1">
    <citation type="journal article" date="2022" name="bioRxiv">
        <title>Genomics of Preaxostyla Flagellates Illuminates Evolutionary Transitions and the Path Towards Mitochondrial Loss.</title>
        <authorList>
            <person name="Novak L.V.F."/>
            <person name="Treitli S.C."/>
            <person name="Pyrih J."/>
            <person name="Halakuc P."/>
            <person name="Pipaliya S.V."/>
            <person name="Vacek V."/>
            <person name="Brzon O."/>
            <person name="Soukal P."/>
            <person name="Eme L."/>
            <person name="Dacks J.B."/>
            <person name="Karnkowska A."/>
            <person name="Elias M."/>
            <person name="Hampl V."/>
        </authorList>
    </citation>
    <scope>NUCLEOTIDE SEQUENCE</scope>
    <source>
        <strain evidence="1">RCP-MX</strain>
    </source>
</reference>
<protein>
    <submittedName>
        <fullName evidence="1">Uncharacterized protein</fullName>
    </submittedName>
</protein>
<evidence type="ECO:0000313" key="1">
    <source>
        <dbReference type="EMBL" id="KAJ4462561.1"/>
    </source>
</evidence>
<dbReference type="EMBL" id="JAPMOS010000002">
    <property type="protein sequence ID" value="KAJ4462561.1"/>
    <property type="molecule type" value="Genomic_DNA"/>
</dbReference>
<gene>
    <name evidence="1" type="ORF">PAPYR_535</name>
</gene>
<dbReference type="SUPFAM" id="SSF52047">
    <property type="entry name" value="RNI-like"/>
    <property type="match status" value="1"/>
</dbReference>